<dbReference type="OrthoDB" id="7449241at2759"/>
<evidence type="ECO:0000313" key="1">
    <source>
        <dbReference type="EMBL" id="GFR32756.1"/>
    </source>
</evidence>
<sequence>MMGELPFDPSYLDLNPHYSLSTRLQQRVCEIQLVQRFLYLFETPCKSSAEDAELGTVRLSQKSGEMPDIQHAVDVKLGTALVSQQLYELPHAPPVQAFEFRLGAMSH</sequence>
<gene>
    <name evidence="1" type="ORF">TNCT_135781</name>
</gene>
<comment type="caution">
    <text evidence="1">The sequence shown here is derived from an EMBL/GenBank/DDBJ whole genome shotgun (WGS) entry which is preliminary data.</text>
</comment>
<evidence type="ECO:0000313" key="2">
    <source>
        <dbReference type="Proteomes" id="UP000887116"/>
    </source>
</evidence>
<keyword evidence="2" id="KW-1185">Reference proteome</keyword>
<dbReference type="AlphaFoldDB" id="A0A8X6M3H0"/>
<protein>
    <submittedName>
        <fullName evidence="1">Uncharacterized protein</fullName>
    </submittedName>
</protein>
<dbReference type="EMBL" id="BMAO01019780">
    <property type="protein sequence ID" value="GFR32756.1"/>
    <property type="molecule type" value="Genomic_DNA"/>
</dbReference>
<reference evidence="1" key="1">
    <citation type="submission" date="2020-07" db="EMBL/GenBank/DDBJ databases">
        <title>Multicomponent nature underlies the extraordinary mechanical properties of spider dragline silk.</title>
        <authorList>
            <person name="Kono N."/>
            <person name="Nakamura H."/>
            <person name="Mori M."/>
            <person name="Yoshida Y."/>
            <person name="Ohtoshi R."/>
            <person name="Malay A.D."/>
            <person name="Moran D.A.P."/>
            <person name="Tomita M."/>
            <person name="Numata K."/>
            <person name="Arakawa K."/>
        </authorList>
    </citation>
    <scope>NUCLEOTIDE SEQUENCE</scope>
</reference>
<organism evidence="1 2">
    <name type="scientific">Trichonephila clavata</name>
    <name type="common">Joro spider</name>
    <name type="synonym">Nephila clavata</name>
    <dbReference type="NCBI Taxonomy" id="2740835"/>
    <lineage>
        <taxon>Eukaryota</taxon>
        <taxon>Metazoa</taxon>
        <taxon>Ecdysozoa</taxon>
        <taxon>Arthropoda</taxon>
        <taxon>Chelicerata</taxon>
        <taxon>Arachnida</taxon>
        <taxon>Araneae</taxon>
        <taxon>Araneomorphae</taxon>
        <taxon>Entelegynae</taxon>
        <taxon>Araneoidea</taxon>
        <taxon>Nephilidae</taxon>
        <taxon>Trichonephila</taxon>
    </lineage>
</organism>
<name>A0A8X6M3H0_TRICU</name>
<accession>A0A8X6M3H0</accession>
<proteinExistence type="predicted"/>
<dbReference type="Proteomes" id="UP000887116">
    <property type="component" value="Unassembled WGS sequence"/>
</dbReference>